<feature type="region of interest" description="Disordered" evidence="1">
    <location>
        <begin position="87"/>
        <end position="108"/>
    </location>
</feature>
<dbReference type="InterPro" id="IPR001387">
    <property type="entry name" value="Cro/C1-type_HTH"/>
</dbReference>
<accession>A0ABY4N812</accession>
<dbReference type="SUPFAM" id="SSF47413">
    <property type="entry name" value="lambda repressor-like DNA-binding domains"/>
    <property type="match status" value="1"/>
</dbReference>
<dbReference type="InterPro" id="IPR010982">
    <property type="entry name" value="Lambda_DNA-bd_dom_sf"/>
</dbReference>
<dbReference type="EMBL" id="CP097218">
    <property type="protein sequence ID" value="UQN30693.1"/>
    <property type="molecule type" value="Genomic_DNA"/>
</dbReference>
<feature type="compositionally biased region" description="Basic and acidic residues" evidence="1">
    <location>
        <begin position="98"/>
        <end position="108"/>
    </location>
</feature>
<gene>
    <name evidence="3" type="ORF">M4486_05155</name>
</gene>
<name>A0ABY4N812_9MICO</name>
<keyword evidence="4" id="KW-1185">Reference proteome</keyword>
<evidence type="ECO:0000313" key="4">
    <source>
        <dbReference type="Proteomes" id="UP001055868"/>
    </source>
</evidence>
<dbReference type="SMART" id="SM00530">
    <property type="entry name" value="HTH_XRE"/>
    <property type="match status" value="1"/>
</dbReference>
<organism evidence="3 4">
    <name type="scientific">Brachybacterium kimchii</name>
    <dbReference type="NCBI Taxonomy" id="2942909"/>
    <lineage>
        <taxon>Bacteria</taxon>
        <taxon>Bacillati</taxon>
        <taxon>Actinomycetota</taxon>
        <taxon>Actinomycetes</taxon>
        <taxon>Micrococcales</taxon>
        <taxon>Dermabacteraceae</taxon>
        <taxon>Brachybacterium</taxon>
    </lineage>
</organism>
<dbReference type="Gene3D" id="1.10.260.40">
    <property type="entry name" value="lambda repressor-like DNA-binding domains"/>
    <property type="match status" value="1"/>
</dbReference>
<evidence type="ECO:0000259" key="2">
    <source>
        <dbReference type="PROSITE" id="PS50943"/>
    </source>
</evidence>
<protein>
    <submittedName>
        <fullName evidence="3">Helix-turn-helix transcriptional regulator</fullName>
    </submittedName>
</protein>
<reference evidence="3" key="1">
    <citation type="submission" date="2022-05" db="EMBL/GenBank/DDBJ databases">
        <title>Genomic analysis of Brachybacterium sp. CBA3104.</title>
        <authorList>
            <person name="Roh S.W."/>
            <person name="Kim Y.B."/>
            <person name="Kim Y."/>
        </authorList>
    </citation>
    <scope>NUCLEOTIDE SEQUENCE</scope>
    <source>
        <strain evidence="3">CBA3104</strain>
    </source>
</reference>
<dbReference type="Proteomes" id="UP001055868">
    <property type="component" value="Chromosome"/>
</dbReference>
<proteinExistence type="predicted"/>
<dbReference type="CDD" id="cd00093">
    <property type="entry name" value="HTH_XRE"/>
    <property type="match status" value="1"/>
</dbReference>
<feature type="domain" description="HTH cro/C1-type" evidence="2">
    <location>
        <begin position="23"/>
        <end position="79"/>
    </location>
</feature>
<dbReference type="RefSeq" id="WP_249480110.1">
    <property type="nucleotide sequence ID" value="NZ_CP097218.1"/>
</dbReference>
<evidence type="ECO:0000313" key="3">
    <source>
        <dbReference type="EMBL" id="UQN30693.1"/>
    </source>
</evidence>
<dbReference type="PROSITE" id="PS50943">
    <property type="entry name" value="HTH_CROC1"/>
    <property type="match status" value="1"/>
</dbReference>
<sequence length="108" mass="12204">MHLVTTAQAVGAIWMELIDRDKLVRRMKKLGVSQRELARAAGWKSHSYMRRLITGEAKTLNTDPALRIAYRLQLDVDDIFVTRVSTPATQLPAPGKRPLVETRHRTAA</sequence>
<dbReference type="Pfam" id="PF13443">
    <property type="entry name" value="HTH_26"/>
    <property type="match status" value="1"/>
</dbReference>
<evidence type="ECO:0000256" key="1">
    <source>
        <dbReference type="SAM" id="MobiDB-lite"/>
    </source>
</evidence>